<dbReference type="CDD" id="cd03228">
    <property type="entry name" value="ABCC_MRP_Like"/>
    <property type="match status" value="1"/>
</dbReference>
<dbReference type="PROSITE" id="PS50929">
    <property type="entry name" value="ABC_TM1F"/>
    <property type="match status" value="1"/>
</dbReference>
<dbReference type="PROSITE" id="PS00211">
    <property type="entry name" value="ABC_TRANSPORTER_1"/>
    <property type="match status" value="1"/>
</dbReference>
<reference evidence="10" key="1">
    <citation type="journal article" date="2020" name="Nature">
        <title>Giant virus diversity and host interactions through global metagenomics.</title>
        <authorList>
            <person name="Schulz F."/>
            <person name="Roux S."/>
            <person name="Paez-Espino D."/>
            <person name="Jungbluth S."/>
            <person name="Walsh D.A."/>
            <person name="Denef V.J."/>
            <person name="McMahon K.D."/>
            <person name="Konstantinidis K.T."/>
            <person name="Eloe-Fadrosh E.A."/>
            <person name="Kyrpides N.C."/>
            <person name="Woyke T."/>
        </authorList>
    </citation>
    <scope>NUCLEOTIDE SEQUENCE</scope>
    <source>
        <strain evidence="10">GVMAG-M-3300023174-49</strain>
    </source>
</reference>
<dbReference type="GO" id="GO:0016887">
    <property type="term" value="F:ATP hydrolysis activity"/>
    <property type="evidence" value="ECO:0007669"/>
    <property type="project" value="InterPro"/>
</dbReference>
<evidence type="ECO:0000313" key="10">
    <source>
        <dbReference type="EMBL" id="QHT19132.1"/>
    </source>
</evidence>
<dbReference type="InterPro" id="IPR036640">
    <property type="entry name" value="ABC1_TM_sf"/>
</dbReference>
<proteinExistence type="predicted"/>
<dbReference type="PROSITE" id="PS50893">
    <property type="entry name" value="ABC_TRANSPORTER_2"/>
    <property type="match status" value="1"/>
</dbReference>
<dbReference type="InterPro" id="IPR017871">
    <property type="entry name" value="ABC_transporter-like_CS"/>
</dbReference>
<keyword evidence="2 7" id="KW-0812">Transmembrane</keyword>
<evidence type="ECO:0000256" key="4">
    <source>
        <dbReference type="ARBA" id="ARBA00022840"/>
    </source>
</evidence>
<dbReference type="Pfam" id="PF00664">
    <property type="entry name" value="ABC_membrane"/>
    <property type="match status" value="1"/>
</dbReference>
<feature type="transmembrane region" description="Helical" evidence="7">
    <location>
        <begin position="269"/>
        <end position="286"/>
    </location>
</feature>
<name>A0A6C0DRS4_9ZZZZ</name>
<dbReference type="AlphaFoldDB" id="A0A6C0DRS4"/>
<evidence type="ECO:0000256" key="5">
    <source>
        <dbReference type="ARBA" id="ARBA00022989"/>
    </source>
</evidence>
<feature type="domain" description="ABC transmembrane type-1" evidence="9">
    <location>
        <begin position="20"/>
        <end position="302"/>
    </location>
</feature>
<keyword evidence="3" id="KW-0547">Nucleotide-binding</keyword>
<dbReference type="GO" id="GO:0015421">
    <property type="term" value="F:ABC-type oligopeptide transporter activity"/>
    <property type="evidence" value="ECO:0007669"/>
    <property type="project" value="TreeGrafter"/>
</dbReference>
<dbReference type="GO" id="GO:0016020">
    <property type="term" value="C:membrane"/>
    <property type="evidence" value="ECO:0007669"/>
    <property type="project" value="UniProtKB-SubCell"/>
</dbReference>
<accession>A0A6C0DRS4</accession>
<feature type="transmembrane region" description="Helical" evidence="7">
    <location>
        <begin position="158"/>
        <end position="176"/>
    </location>
</feature>
<evidence type="ECO:0000256" key="1">
    <source>
        <dbReference type="ARBA" id="ARBA00004141"/>
    </source>
</evidence>
<dbReference type="PANTHER" id="PTHR43394">
    <property type="entry name" value="ATP-DEPENDENT PERMEASE MDL1, MITOCHONDRIAL"/>
    <property type="match status" value="1"/>
</dbReference>
<evidence type="ECO:0000259" key="9">
    <source>
        <dbReference type="PROSITE" id="PS50929"/>
    </source>
</evidence>
<sequence>MNILSYLFSTFFTEQKYSTIALVLLSFLINIFQINGMSLISAKLIQFIEKKDSENAWEYLRYFILVTAFALFVLNVYRMLQNKVLTKLRQWLRHQLLKYVLMINREELDEINFTTLSSPINRMASSGFGLFYNVVNSVLPNVTLLIIITGYFFLKNPVFGIFFLLCNLLTIGYIYYNWNYLVGLRDDYEIYFNNSESKIIDILNNLDKIIHRGNSENEMNEFAEITEIGIKRGADYYEAVNYTNFVCNIIIFIIVSLAISYLIHLYFQKQITVTMFIAIFTVLLLYKERFSSTIQSFPDFMDFISRANFILDLFDKMKIDYKHVDDTVYNPVDIPFDIVKFENVSFKYEQSDKMLFENLNITVKLENKIIGITGLSGNGKSTFAKLLLKLYKPQSGNIFIDGVNIKDIDGDYIRRNIAYVNQNSKLFDKTVVENIFYGCGDREHCDKYLQIIMKYPKIRDLFKNIDIQNKSAGLLGENLSGGQRQVVNFIGGLVLPSKILILDEPTNALDNDLKMEIIQLIRDFKVYKKCIFVISHDKDVFAIYDKRIEI</sequence>
<feature type="transmembrane region" description="Helical" evidence="7">
    <location>
        <begin position="242"/>
        <end position="263"/>
    </location>
</feature>
<keyword evidence="5 7" id="KW-1133">Transmembrane helix</keyword>
<evidence type="ECO:0000256" key="7">
    <source>
        <dbReference type="SAM" id="Phobius"/>
    </source>
</evidence>
<dbReference type="SMART" id="SM00382">
    <property type="entry name" value="AAA"/>
    <property type="match status" value="1"/>
</dbReference>
<dbReference type="EMBL" id="MN739662">
    <property type="protein sequence ID" value="QHT19132.1"/>
    <property type="molecule type" value="Genomic_DNA"/>
</dbReference>
<dbReference type="Gene3D" id="1.20.1560.10">
    <property type="entry name" value="ABC transporter type 1, transmembrane domain"/>
    <property type="match status" value="1"/>
</dbReference>
<dbReference type="InterPro" id="IPR003593">
    <property type="entry name" value="AAA+_ATPase"/>
</dbReference>
<protein>
    <recommendedName>
        <fullName evidence="11">ABC transporter domain-containing protein</fullName>
    </recommendedName>
</protein>
<dbReference type="InterPro" id="IPR027417">
    <property type="entry name" value="P-loop_NTPase"/>
</dbReference>
<keyword evidence="4" id="KW-0067">ATP-binding</keyword>
<organism evidence="10">
    <name type="scientific">viral metagenome</name>
    <dbReference type="NCBI Taxonomy" id="1070528"/>
    <lineage>
        <taxon>unclassified sequences</taxon>
        <taxon>metagenomes</taxon>
        <taxon>organismal metagenomes</taxon>
    </lineage>
</organism>
<feature type="domain" description="ABC transporter" evidence="8">
    <location>
        <begin position="339"/>
        <end position="550"/>
    </location>
</feature>
<feature type="transmembrane region" description="Helical" evidence="7">
    <location>
        <begin position="20"/>
        <end position="40"/>
    </location>
</feature>
<dbReference type="SUPFAM" id="SSF52540">
    <property type="entry name" value="P-loop containing nucleoside triphosphate hydrolases"/>
    <property type="match status" value="1"/>
</dbReference>
<evidence type="ECO:0000256" key="2">
    <source>
        <dbReference type="ARBA" id="ARBA00022692"/>
    </source>
</evidence>
<evidence type="ECO:0000256" key="6">
    <source>
        <dbReference type="ARBA" id="ARBA00023136"/>
    </source>
</evidence>
<evidence type="ECO:0000259" key="8">
    <source>
        <dbReference type="PROSITE" id="PS50893"/>
    </source>
</evidence>
<dbReference type="GO" id="GO:0005524">
    <property type="term" value="F:ATP binding"/>
    <property type="evidence" value="ECO:0007669"/>
    <property type="project" value="UniProtKB-KW"/>
</dbReference>
<dbReference type="InterPro" id="IPR003439">
    <property type="entry name" value="ABC_transporter-like_ATP-bd"/>
</dbReference>
<dbReference type="Pfam" id="PF00005">
    <property type="entry name" value="ABC_tran"/>
    <property type="match status" value="1"/>
</dbReference>
<dbReference type="Gene3D" id="3.40.50.300">
    <property type="entry name" value="P-loop containing nucleotide triphosphate hydrolases"/>
    <property type="match status" value="1"/>
</dbReference>
<feature type="transmembrane region" description="Helical" evidence="7">
    <location>
        <begin position="60"/>
        <end position="80"/>
    </location>
</feature>
<evidence type="ECO:0008006" key="11">
    <source>
        <dbReference type="Google" id="ProtNLM"/>
    </source>
</evidence>
<keyword evidence="6 7" id="KW-0472">Membrane</keyword>
<dbReference type="InterPro" id="IPR039421">
    <property type="entry name" value="Type_1_exporter"/>
</dbReference>
<evidence type="ECO:0000256" key="3">
    <source>
        <dbReference type="ARBA" id="ARBA00022741"/>
    </source>
</evidence>
<dbReference type="PANTHER" id="PTHR43394:SF1">
    <property type="entry name" value="ATP-BINDING CASSETTE SUB-FAMILY B MEMBER 10, MITOCHONDRIAL"/>
    <property type="match status" value="1"/>
</dbReference>
<comment type="subcellular location">
    <subcellularLocation>
        <location evidence="1">Membrane</location>
        <topology evidence="1">Multi-pass membrane protein</topology>
    </subcellularLocation>
</comment>
<dbReference type="InterPro" id="IPR011527">
    <property type="entry name" value="ABC1_TM_dom"/>
</dbReference>
<dbReference type="SUPFAM" id="SSF90123">
    <property type="entry name" value="ABC transporter transmembrane region"/>
    <property type="match status" value="1"/>
</dbReference>
<feature type="transmembrane region" description="Helical" evidence="7">
    <location>
        <begin position="130"/>
        <end position="152"/>
    </location>
</feature>